<dbReference type="EMBL" id="JAAXCZ010000010">
    <property type="protein sequence ID" value="MBC2383122.1"/>
    <property type="molecule type" value="Genomic_DNA"/>
</dbReference>
<evidence type="ECO:0000313" key="3">
    <source>
        <dbReference type="Proteomes" id="UP000520513"/>
    </source>
</evidence>
<comment type="caution">
    <text evidence="2">The sequence shown here is derived from an EMBL/GenBank/DDBJ whole genome shotgun (WGS) entry which is preliminary data.</text>
</comment>
<dbReference type="Proteomes" id="UP000534677">
    <property type="component" value="Unassembled WGS sequence"/>
</dbReference>
<evidence type="ECO:0000313" key="4">
    <source>
        <dbReference type="Proteomes" id="UP000534677"/>
    </source>
</evidence>
<proteinExistence type="predicted"/>
<name>A0A7X1E1K9_9PSED</name>
<dbReference type="RefSeq" id="WP_185708958.1">
    <property type="nucleotide sequence ID" value="NZ_JAAXCY010000012.1"/>
</dbReference>
<gene>
    <name evidence="1" type="ORF">HF209_19470</name>
    <name evidence="2" type="ORF">HF257_27090</name>
</gene>
<dbReference type="EMBL" id="JAAXCY010000012">
    <property type="protein sequence ID" value="MBC2409687.1"/>
    <property type="molecule type" value="Genomic_DNA"/>
</dbReference>
<organism evidence="2 3">
    <name type="scientific">Pseudomonas cremoris</name>
    <dbReference type="NCBI Taxonomy" id="2724178"/>
    <lineage>
        <taxon>Bacteria</taxon>
        <taxon>Pseudomonadati</taxon>
        <taxon>Pseudomonadota</taxon>
        <taxon>Gammaproteobacteria</taxon>
        <taxon>Pseudomonadales</taxon>
        <taxon>Pseudomonadaceae</taxon>
        <taxon>Pseudomonas</taxon>
    </lineage>
</organism>
<reference evidence="3 4" key="1">
    <citation type="submission" date="2020-04" db="EMBL/GenBank/DDBJ databases">
        <title>Pseudomonas crami sp. nov., a novel proteolytic bacterial species isolated from cream.</title>
        <authorList>
            <person name="Hofmann K."/>
            <person name="Woller A."/>
            <person name="Huptas C."/>
            <person name="Wenning M."/>
            <person name="Scherer S."/>
            <person name="Doll E.V."/>
        </authorList>
    </citation>
    <scope>NUCLEOTIDE SEQUENCE [LARGE SCALE GENOMIC DNA]</scope>
    <source>
        <strain evidence="1 4">WS 5096</strain>
        <strain evidence="2 3">WS 5106</strain>
    </source>
</reference>
<dbReference type="Proteomes" id="UP000520513">
    <property type="component" value="Unassembled WGS sequence"/>
</dbReference>
<dbReference type="Gene3D" id="3.40.1760.20">
    <property type="match status" value="1"/>
</dbReference>
<dbReference type="InterPro" id="IPR038223">
    <property type="entry name" value="DMP12_sf"/>
</dbReference>
<sequence length="110" mass="12318">MKIICTPLTVEAMCLLDMDECPNSLLESISLNQEEYEILLESGALEAINNSLGKIIDNYEDEAISTAEELDKTLALLEQRLTPENASVIQKLIHLNALAIKNRTGLFFFF</sequence>
<evidence type="ECO:0000313" key="2">
    <source>
        <dbReference type="EMBL" id="MBC2409687.1"/>
    </source>
</evidence>
<accession>A0A7X1E1K9</accession>
<dbReference type="AlphaFoldDB" id="A0A7X1E1K9"/>
<protein>
    <submittedName>
        <fullName evidence="2">Uncharacterized protein</fullName>
    </submittedName>
</protein>
<evidence type="ECO:0000313" key="1">
    <source>
        <dbReference type="EMBL" id="MBC2383122.1"/>
    </source>
</evidence>
<keyword evidence="4" id="KW-1185">Reference proteome</keyword>